<evidence type="ECO:0000313" key="4">
    <source>
        <dbReference type="EMBL" id="KAG5449016.1"/>
    </source>
</evidence>
<proteinExistence type="predicted"/>
<feature type="transmembrane region" description="Helical" evidence="1">
    <location>
        <begin position="178"/>
        <end position="196"/>
    </location>
</feature>
<reference evidence="4 5" key="2">
    <citation type="journal article" date="2021" name="Genomics">
        <title>High-quality reference genome for Clonorchis sinensis.</title>
        <authorList>
            <person name="Young N.D."/>
            <person name="Stroehlein A.J."/>
            <person name="Kinkar L."/>
            <person name="Wang T."/>
            <person name="Sohn W.M."/>
            <person name="Chang B.C.H."/>
            <person name="Kaur P."/>
            <person name="Weisz D."/>
            <person name="Dudchenko O."/>
            <person name="Aiden E.L."/>
            <person name="Korhonen P.K."/>
            <person name="Gasser R.B."/>
        </authorList>
    </citation>
    <scope>NUCLEOTIDE SEQUENCE [LARGE SCALE GENOMIC DNA]</scope>
    <source>
        <strain evidence="4">Cs-k2</strain>
    </source>
</reference>
<keyword evidence="5" id="KW-1185">Reference proteome</keyword>
<keyword evidence="2" id="KW-0732">Signal</keyword>
<accession>A0A8T1MJJ9</accession>
<dbReference type="InterPro" id="IPR001320">
    <property type="entry name" value="Iontro_rcpt_C"/>
</dbReference>
<dbReference type="GO" id="GO:0016020">
    <property type="term" value="C:membrane"/>
    <property type="evidence" value="ECO:0007669"/>
    <property type="project" value="InterPro"/>
</dbReference>
<gene>
    <name evidence="4" type="ORF">CSKR_100332</name>
</gene>
<evidence type="ECO:0000259" key="3">
    <source>
        <dbReference type="Pfam" id="PF00060"/>
    </source>
</evidence>
<comment type="caution">
    <text evidence="4">The sequence shown here is derived from an EMBL/GenBank/DDBJ whole genome shotgun (WGS) entry which is preliminary data.</text>
</comment>
<organism evidence="4 5">
    <name type="scientific">Clonorchis sinensis</name>
    <name type="common">Chinese liver fluke</name>
    <dbReference type="NCBI Taxonomy" id="79923"/>
    <lineage>
        <taxon>Eukaryota</taxon>
        <taxon>Metazoa</taxon>
        <taxon>Spiralia</taxon>
        <taxon>Lophotrochozoa</taxon>
        <taxon>Platyhelminthes</taxon>
        <taxon>Trematoda</taxon>
        <taxon>Digenea</taxon>
        <taxon>Opisthorchiida</taxon>
        <taxon>Opisthorchiata</taxon>
        <taxon>Opisthorchiidae</taxon>
        <taxon>Clonorchis</taxon>
    </lineage>
</organism>
<protein>
    <recommendedName>
        <fullName evidence="3">Ionotropic glutamate receptor C-terminal domain-containing protein</fullName>
    </recommendedName>
</protein>
<dbReference type="GO" id="GO:0015276">
    <property type="term" value="F:ligand-gated monoatomic ion channel activity"/>
    <property type="evidence" value="ECO:0007669"/>
    <property type="project" value="InterPro"/>
</dbReference>
<keyword evidence="1" id="KW-0472">Membrane</keyword>
<name>A0A8T1MJJ9_CLOSI</name>
<dbReference type="OrthoDB" id="6241507at2759"/>
<feature type="transmembrane region" description="Helical" evidence="1">
    <location>
        <begin position="243"/>
        <end position="265"/>
    </location>
</feature>
<evidence type="ECO:0000256" key="1">
    <source>
        <dbReference type="SAM" id="Phobius"/>
    </source>
</evidence>
<feature type="chain" id="PRO_5035886217" description="Ionotropic glutamate receptor C-terminal domain-containing protein" evidence="2">
    <location>
        <begin position="27"/>
        <end position="494"/>
    </location>
</feature>
<evidence type="ECO:0000313" key="5">
    <source>
        <dbReference type="Proteomes" id="UP000286415"/>
    </source>
</evidence>
<evidence type="ECO:0000256" key="2">
    <source>
        <dbReference type="SAM" id="SignalP"/>
    </source>
</evidence>
<dbReference type="Proteomes" id="UP000286415">
    <property type="component" value="Unassembled WGS sequence"/>
</dbReference>
<feature type="signal peptide" evidence="2">
    <location>
        <begin position="1"/>
        <end position="26"/>
    </location>
</feature>
<dbReference type="EMBL" id="NIRI02000042">
    <property type="protein sequence ID" value="KAG5449016.1"/>
    <property type="molecule type" value="Genomic_DNA"/>
</dbReference>
<keyword evidence="1" id="KW-0812">Transmembrane</keyword>
<feature type="transmembrane region" description="Helical" evidence="1">
    <location>
        <begin position="450"/>
        <end position="470"/>
    </location>
</feature>
<reference evidence="4 5" key="1">
    <citation type="journal article" date="2018" name="Biotechnol. Adv.">
        <title>Improved genomic resources and new bioinformatic workflow for the carcinogenic parasite Clonorchis sinensis: Biotechnological implications.</title>
        <authorList>
            <person name="Wang D."/>
            <person name="Korhonen P.K."/>
            <person name="Gasser R.B."/>
            <person name="Young N.D."/>
        </authorList>
    </citation>
    <scope>NUCLEOTIDE SEQUENCE [LARGE SCALE GENOMIC DNA]</scope>
    <source>
        <strain evidence="4">Cs-k2</strain>
    </source>
</reference>
<keyword evidence="1" id="KW-1133">Transmembrane helix</keyword>
<feature type="domain" description="Ionotropic glutamate receptor C-terminal" evidence="3">
    <location>
        <begin position="176"/>
        <end position="456"/>
    </location>
</feature>
<dbReference type="Gene3D" id="1.10.287.70">
    <property type="match status" value="1"/>
</dbReference>
<sequence>MHLRAARLHLICTLLQLIGLPGLIHGRNWWVGVPAGFPFADPDIENTEPSGIIYDLFENAERLSAVDNFSLVPMSNWFEPMQLEQNWNMTALESGSLGCIAKLNTPNGSDLCLFVQSRATLEALEFMPAASNLTITSVPWVTLRPVMLAACSGPACPWKIKPSILGAMYFIRPFHSSVWSLLLLYSLTTAGLLFVFEMTHTYRFGKKAVQPVPDENRFTLSESFMCVTLAMFLQPFHKHPKSWAAMILTVFWHAFCLICIITYALGVSRLLFQTEEQAGSHNSLTISVEKEIACERHSFWCNLLHDQMHVPITEIDLPRDESGYIILSLLDWQKPLLVDQLTAEMIVYQTVKVNESGESVYVHWLPAYFDCSGSTQQPPFLSLYLNFAAAWPAVIRSVNYYIRVLQESGALSRLASKWNLDFVQDTKLCRPTEAAKEAAPVRMYQMNGPLLFMIIGALSSLVGQFCQLFYYSVIKKNSPAHKVNEDNPELSLLT</sequence>
<dbReference type="Pfam" id="PF00060">
    <property type="entry name" value="Lig_chan"/>
    <property type="match status" value="1"/>
</dbReference>
<dbReference type="AlphaFoldDB" id="A0A8T1MJJ9"/>